<protein>
    <submittedName>
        <fullName evidence="3">Copper chaperone PCu(A)C</fullName>
    </submittedName>
</protein>
<dbReference type="Pfam" id="PF04314">
    <property type="entry name" value="PCuAC"/>
    <property type="match status" value="1"/>
</dbReference>
<dbReference type="PANTHER" id="PTHR36302:SF1">
    <property type="entry name" value="COPPER CHAPERONE PCU(A)C"/>
    <property type="match status" value="1"/>
</dbReference>
<gene>
    <name evidence="3" type="ORF">LR394_01225</name>
</gene>
<proteinExistence type="predicted"/>
<feature type="chain" id="PRO_5040883210" evidence="2">
    <location>
        <begin position="33"/>
        <end position="202"/>
    </location>
</feature>
<dbReference type="Proteomes" id="UP001138997">
    <property type="component" value="Unassembled WGS sequence"/>
</dbReference>
<feature type="signal peptide" evidence="2">
    <location>
        <begin position="1"/>
        <end position="32"/>
    </location>
</feature>
<sequence>MPANLKRSRRFAFAASALVAVAALSACSSDSATDSDAAADNVKVVGGDASATAADRLNIADQWVKTADAKAGMTAIFGTITNTGDQDVVVESAKTSASDTTELHEMVMKGNEMIMQEKEGGFTVPAGGEHELAPGGDHLMVLNMTEPIEAGDEVTVRLTLGDGSTQEFTALAKETTAGEEKYDTEMDMGDSDEMGEMEDAAK</sequence>
<evidence type="ECO:0000256" key="1">
    <source>
        <dbReference type="SAM" id="MobiDB-lite"/>
    </source>
</evidence>
<feature type="compositionally biased region" description="Acidic residues" evidence="1">
    <location>
        <begin position="185"/>
        <end position="202"/>
    </location>
</feature>
<dbReference type="EMBL" id="JAJOMB010000001">
    <property type="protein sequence ID" value="MCD5309504.1"/>
    <property type="molecule type" value="Genomic_DNA"/>
</dbReference>
<dbReference type="InterPro" id="IPR007410">
    <property type="entry name" value="LpqE-like"/>
</dbReference>
<name>A0A9X1SRD6_9ACTN</name>
<feature type="region of interest" description="Disordered" evidence="1">
    <location>
        <begin position="167"/>
        <end position="202"/>
    </location>
</feature>
<dbReference type="AlphaFoldDB" id="A0A9X1SRD6"/>
<dbReference type="PANTHER" id="PTHR36302">
    <property type="entry name" value="BLR7088 PROTEIN"/>
    <property type="match status" value="1"/>
</dbReference>
<evidence type="ECO:0000256" key="2">
    <source>
        <dbReference type="SAM" id="SignalP"/>
    </source>
</evidence>
<dbReference type="InterPro" id="IPR036182">
    <property type="entry name" value="PCuAC_sf"/>
</dbReference>
<evidence type="ECO:0000313" key="4">
    <source>
        <dbReference type="Proteomes" id="UP001138997"/>
    </source>
</evidence>
<comment type="caution">
    <text evidence="3">The sequence shown here is derived from an EMBL/GenBank/DDBJ whole genome shotgun (WGS) entry which is preliminary data.</text>
</comment>
<dbReference type="Gene3D" id="2.60.40.1890">
    <property type="entry name" value="PCu(A)C copper chaperone"/>
    <property type="match status" value="1"/>
</dbReference>
<keyword evidence="4" id="KW-1185">Reference proteome</keyword>
<organism evidence="3 4">
    <name type="scientific">Kineosporia babensis</name>
    <dbReference type="NCBI Taxonomy" id="499548"/>
    <lineage>
        <taxon>Bacteria</taxon>
        <taxon>Bacillati</taxon>
        <taxon>Actinomycetota</taxon>
        <taxon>Actinomycetes</taxon>
        <taxon>Kineosporiales</taxon>
        <taxon>Kineosporiaceae</taxon>
        <taxon>Kineosporia</taxon>
    </lineage>
</organism>
<evidence type="ECO:0000313" key="3">
    <source>
        <dbReference type="EMBL" id="MCD5309504.1"/>
    </source>
</evidence>
<reference evidence="3" key="1">
    <citation type="submission" date="2021-11" db="EMBL/GenBank/DDBJ databases">
        <title>Streptomyces corallinus and Kineosporia corallina sp. nov., two new coral-derived marine actinobacteria.</title>
        <authorList>
            <person name="Buangrab K."/>
            <person name="Sutthacheep M."/>
            <person name="Yeemin T."/>
            <person name="Harunari E."/>
            <person name="Igarashi Y."/>
            <person name="Sripreechasak P."/>
            <person name="Kanchanasin P."/>
            <person name="Tanasupawat S."/>
            <person name="Phongsopitanun W."/>
        </authorList>
    </citation>
    <scope>NUCLEOTIDE SEQUENCE</scope>
    <source>
        <strain evidence="3">JCM 31032</strain>
    </source>
</reference>
<keyword evidence="2" id="KW-0732">Signal</keyword>
<accession>A0A9X1SRD6</accession>
<dbReference type="SUPFAM" id="SSF110087">
    <property type="entry name" value="DR1885-like metal-binding protein"/>
    <property type="match status" value="1"/>
</dbReference>
<dbReference type="InterPro" id="IPR058248">
    <property type="entry name" value="Lxx211020-like"/>
</dbReference>
<dbReference type="RefSeq" id="WP_231438429.1">
    <property type="nucleotide sequence ID" value="NZ_JAJOMB010000001.1"/>
</dbReference>
<dbReference type="PROSITE" id="PS51257">
    <property type="entry name" value="PROKAR_LIPOPROTEIN"/>
    <property type="match status" value="1"/>
</dbReference>